<dbReference type="PANTHER" id="PTHR42928">
    <property type="entry name" value="TRICARBOXYLATE-BINDING PROTEIN"/>
    <property type="match status" value="1"/>
</dbReference>
<feature type="chain" id="PRO_5018015993" evidence="2">
    <location>
        <begin position="24"/>
        <end position="320"/>
    </location>
</feature>
<evidence type="ECO:0000256" key="1">
    <source>
        <dbReference type="ARBA" id="ARBA00006987"/>
    </source>
</evidence>
<evidence type="ECO:0000313" key="4">
    <source>
        <dbReference type="Proteomes" id="UP000269689"/>
    </source>
</evidence>
<feature type="signal peptide" evidence="2">
    <location>
        <begin position="1"/>
        <end position="23"/>
    </location>
</feature>
<evidence type="ECO:0000256" key="2">
    <source>
        <dbReference type="SAM" id="SignalP"/>
    </source>
</evidence>
<dbReference type="Gene3D" id="3.40.190.10">
    <property type="entry name" value="Periplasmic binding protein-like II"/>
    <property type="match status" value="1"/>
</dbReference>
<dbReference type="Pfam" id="PF03401">
    <property type="entry name" value="TctC"/>
    <property type="match status" value="1"/>
</dbReference>
<reference evidence="3 4" key="1">
    <citation type="submission" date="2018-11" db="EMBL/GenBank/DDBJ databases">
        <title>Genomic Encyclopedia of Type Strains, Phase IV (KMG-IV): sequencing the most valuable type-strain genomes for metagenomic binning, comparative biology and taxonomic classification.</title>
        <authorList>
            <person name="Goeker M."/>
        </authorList>
    </citation>
    <scope>NUCLEOTIDE SEQUENCE [LARGE SCALE GENOMIC DNA]</scope>
    <source>
        <strain evidence="3 4">DSM 104731</strain>
    </source>
</reference>
<dbReference type="PIRSF" id="PIRSF017082">
    <property type="entry name" value="YflP"/>
    <property type="match status" value="1"/>
</dbReference>
<name>A0A3N4UX79_9RHOB</name>
<keyword evidence="4" id="KW-1185">Reference proteome</keyword>
<protein>
    <submittedName>
        <fullName evidence="3">Tripartite-type tricarboxylate transporter receptor subunit TctC</fullName>
    </submittedName>
</protein>
<dbReference type="AlphaFoldDB" id="A0A3N4UX79"/>
<accession>A0A3N4UX79</accession>
<evidence type="ECO:0000313" key="3">
    <source>
        <dbReference type="EMBL" id="RPE72149.1"/>
    </source>
</evidence>
<organism evidence="3 4">
    <name type="scientific">Pacificibacter maritimus</name>
    <dbReference type="NCBI Taxonomy" id="762213"/>
    <lineage>
        <taxon>Bacteria</taxon>
        <taxon>Pseudomonadati</taxon>
        <taxon>Pseudomonadota</taxon>
        <taxon>Alphaproteobacteria</taxon>
        <taxon>Rhodobacterales</taxon>
        <taxon>Roseobacteraceae</taxon>
        <taxon>Pacificibacter</taxon>
    </lineage>
</organism>
<gene>
    <name evidence="3" type="ORF">EDD53_1292</name>
</gene>
<dbReference type="InterPro" id="IPR005064">
    <property type="entry name" value="BUG"/>
</dbReference>
<proteinExistence type="inferred from homology"/>
<dbReference type="EMBL" id="RKQK01000001">
    <property type="protein sequence ID" value="RPE72149.1"/>
    <property type="molecule type" value="Genomic_DNA"/>
</dbReference>
<dbReference type="PANTHER" id="PTHR42928:SF5">
    <property type="entry name" value="BLR1237 PROTEIN"/>
    <property type="match status" value="1"/>
</dbReference>
<dbReference type="CDD" id="cd07012">
    <property type="entry name" value="PBP2_Bug_TTT"/>
    <property type="match status" value="1"/>
</dbReference>
<dbReference type="Proteomes" id="UP000269689">
    <property type="component" value="Unassembled WGS sequence"/>
</dbReference>
<keyword evidence="2" id="KW-0732">Signal</keyword>
<keyword evidence="3" id="KW-0675">Receptor</keyword>
<comment type="similarity">
    <text evidence="1">Belongs to the UPF0065 (bug) family.</text>
</comment>
<sequence length="320" mass="34522">MKNVKAILGLSAGIAILAGGAFAQAEMSCETARLVVPYGAGGGSDLQARIIAESYNKLGYKPQLQVINITGQGGSKGASEVQKADADGCTMLFQHEAILASYLTGRVDFSWDDFAPAAMINVEPAIFAASPNAPFKDFAGMVSYAKEHEGEVLAAASIASNTHFILLQLQDDLGINFNIIGYEGGRERVTALLSDTVHVGQVGESDARQYFPDQLTALAIFSKERSKTLPDVPTAVEQDFDIEINVTRGIMMPKGTPDDILAAYSERFEQVVQDPAVVEAMTKMGASVRYMGSEDYSSWWAEQGDRWETVAKEIGIYRAK</sequence>
<dbReference type="Gene3D" id="3.40.190.150">
    <property type="entry name" value="Bordetella uptake gene, domain 1"/>
    <property type="match status" value="1"/>
</dbReference>
<dbReference type="RefSeq" id="WP_170162694.1">
    <property type="nucleotide sequence ID" value="NZ_RKQK01000001.1"/>
</dbReference>
<dbReference type="InterPro" id="IPR042100">
    <property type="entry name" value="Bug_dom1"/>
</dbReference>
<comment type="caution">
    <text evidence="3">The sequence shown here is derived from an EMBL/GenBank/DDBJ whole genome shotgun (WGS) entry which is preliminary data.</text>
</comment>